<dbReference type="RefSeq" id="WP_283229696.1">
    <property type="nucleotide sequence ID" value="NZ_JASGBQ010000001.1"/>
</dbReference>
<evidence type="ECO:0000313" key="6">
    <source>
        <dbReference type="Proteomes" id="UP001300383"/>
    </source>
</evidence>
<dbReference type="GO" id="GO:0032259">
    <property type="term" value="P:methylation"/>
    <property type="evidence" value="ECO:0007669"/>
    <property type="project" value="UniProtKB-KW"/>
</dbReference>
<evidence type="ECO:0000259" key="4">
    <source>
        <dbReference type="PROSITE" id="PS50970"/>
    </source>
</evidence>
<keyword evidence="6" id="KW-1185">Reference proteome</keyword>
<comment type="caution">
    <text evidence="3">Lacks conserved residue(s) required for the propagation of feature annotation.</text>
</comment>
<dbReference type="PANTHER" id="PTHR11103">
    <property type="entry name" value="SLR1189 PROTEIN"/>
    <property type="match status" value="1"/>
</dbReference>
<dbReference type="AlphaFoldDB" id="A0AAP4EW83"/>
<proteinExistence type="predicted"/>
<evidence type="ECO:0000256" key="3">
    <source>
        <dbReference type="PROSITE-ProRule" id="PRU00333"/>
    </source>
</evidence>
<organism evidence="5 6">
    <name type="scientific">Fusibacillus kribbianus</name>
    <dbReference type="NCBI Taxonomy" id="3044208"/>
    <lineage>
        <taxon>Bacteria</taxon>
        <taxon>Bacillati</taxon>
        <taxon>Bacillota</taxon>
        <taxon>Clostridia</taxon>
        <taxon>Lachnospirales</taxon>
        <taxon>Lachnospiraceae</taxon>
        <taxon>Fusibacillus</taxon>
    </lineage>
</organism>
<dbReference type="Gene3D" id="3.20.20.330">
    <property type="entry name" value="Homocysteine-binding-like domain"/>
    <property type="match status" value="1"/>
</dbReference>
<evidence type="ECO:0000256" key="2">
    <source>
        <dbReference type="ARBA" id="ARBA00022679"/>
    </source>
</evidence>
<dbReference type="Proteomes" id="UP001300383">
    <property type="component" value="Unassembled WGS sequence"/>
</dbReference>
<dbReference type="InterPro" id="IPR003726">
    <property type="entry name" value="HCY_dom"/>
</dbReference>
<name>A0AAP4EW83_9FIRM</name>
<dbReference type="GO" id="GO:0008168">
    <property type="term" value="F:methyltransferase activity"/>
    <property type="evidence" value="ECO:0007669"/>
    <property type="project" value="UniProtKB-KW"/>
</dbReference>
<dbReference type="PROSITE" id="PS50970">
    <property type="entry name" value="HCY"/>
    <property type="match status" value="1"/>
</dbReference>
<keyword evidence="1" id="KW-0489">Methyltransferase</keyword>
<sequence length="131" mass="14555">MTREEFRALTDKGVLLGDGATGSNMIQAGMPKGVCTEKWICEHPQVFIDLKRAYMDAGSQVIGASTFTANRINLARHGLEDQVQEINRTLMQIGRETVRDGIYLCASVTTTSRIDEDYGKLLKCACKKPER</sequence>
<evidence type="ECO:0000313" key="5">
    <source>
        <dbReference type="EMBL" id="MDI9241194.1"/>
    </source>
</evidence>
<dbReference type="PANTHER" id="PTHR11103:SF18">
    <property type="entry name" value="SLR1189 PROTEIN"/>
    <property type="match status" value="1"/>
</dbReference>
<dbReference type="InterPro" id="IPR036589">
    <property type="entry name" value="HCY_dom_sf"/>
</dbReference>
<dbReference type="SUPFAM" id="SSF82282">
    <property type="entry name" value="Homocysteine S-methyltransferase"/>
    <property type="match status" value="1"/>
</dbReference>
<accession>A0AAP4EW83</accession>
<evidence type="ECO:0000256" key="1">
    <source>
        <dbReference type="ARBA" id="ARBA00022603"/>
    </source>
</evidence>
<reference evidence="5 6" key="1">
    <citation type="submission" date="2023-05" db="EMBL/GenBank/DDBJ databases">
        <title>[ruminococcus] sp. nov., isolated from a pig farm feces dump.</title>
        <authorList>
            <person name="Chang Y.-H."/>
        </authorList>
    </citation>
    <scope>NUCLEOTIDE SEQUENCE [LARGE SCALE GENOMIC DNA]</scope>
    <source>
        <strain evidence="5 6">YH-rum2234</strain>
    </source>
</reference>
<feature type="domain" description="Hcy-binding" evidence="4">
    <location>
        <begin position="3"/>
        <end position="131"/>
    </location>
</feature>
<comment type="caution">
    <text evidence="5">The sequence shown here is derived from an EMBL/GenBank/DDBJ whole genome shotgun (WGS) entry which is preliminary data.</text>
</comment>
<keyword evidence="2" id="KW-0808">Transferase</keyword>
<dbReference type="Pfam" id="PF02574">
    <property type="entry name" value="S-methyl_trans"/>
    <property type="match status" value="1"/>
</dbReference>
<gene>
    <name evidence="5" type="ORF">QJ036_01705</name>
</gene>
<protein>
    <submittedName>
        <fullName evidence="5">Homocysteine S-methyltransferase family protein</fullName>
    </submittedName>
</protein>
<dbReference type="EMBL" id="JASGBQ010000001">
    <property type="protein sequence ID" value="MDI9241194.1"/>
    <property type="molecule type" value="Genomic_DNA"/>
</dbReference>